<evidence type="ECO:0000313" key="1">
    <source>
        <dbReference type="EMBL" id="AHG88656.1"/>
    </source>
</evidence>
<reference evidence="1 2" key="1">
    <citation type="journal article" date="2014" name="Genome Announc.">
        <title>Genome Sequence and Methylome of Soil Bacterium Gemmatirosa kalamazoonensis KBS708T, a Member of the Rarely Cultivated Gemmatimonadetes Phylum.</title>
        <authorList>
            <person name="Debruyn J.M."/>
            <person name="Radosevich M."/>
            <person name="Wommack K.E."/>
            <person name="Polson S.W."/>
            <person name="Hauser L.J."/>
            <person name="Fawaz M.N."/>
            <person name="Korlach J."/>
            <person name="Tsai Y.C."/>
        </authorList>
    </citation>
    <scope>NUCLEOTIDE SEQUENCE [LARGE SCALE GENOMIC DNA]</scope>
    <source>
        <strain evidence="1 2">KBS708</strain>
    </source>
</reference>
<dbReference type="SUPFAM" id="SSF48452">
    <property type="entry name" value="TPR-like"/>
    <property type="match status" value="2"/>
</dbReference>
<dbReference type="HOGENOM" id="CLU_896467_0_0_0"/>
<dbReference type="InParanoid" id="W0RCX8"/>
<accession>W0RCX8</accession>
<organism evidence="1 2">
    <name type="scientific">Gemmatirosa kalamazoonensis</name>
    <dbReference type="NCBI Taxonomy" id="861299"/>
    <lineage>
        <taxon>Bacteria</taxon>
        <taxon>Pseudomonadati</taxon>
        <taxon>Gemmatimonadota</taxon>
        <taxon>Gemmatimonadia</taxon>
        <taxon>Gemmatimonadales</taxon>
        <taxon>Gemmatimonadaceae</taxon>
        <taxon>Gemmatirosa</taxon>
    </lineage>
</organism>
<dbReference type="PANTHER" id="PTHR10098:SF108">
    <property type="entry name" value="TETRATRICOPEPTIDE REPEAT PROTEIN 28"/>
    <property type="match status" value="1"/>
</dbReference>
<dbReference type="KEGG" id="gba:J421_1119"/>
<gene>
    <name evidence="1" type="ORF">J421_1119</name>
</gene>
<dbReference type="Proteomes" id="UP000019151">
    <property type="component" value="Chromosome"/>
</dbReference>
<sequence length="310" mass="32693">MSMTTAPSPVYAPSLEEICARDVHEALACGRRFESGGDVARALRAYGVALSLADTPALRAEAVRRVGDAHRAREAWDDARAAYDESLAIARAHALAELEAEALNAAATVAILRGDALGAEPLFRRALACRPGPRVRGLALTNLGLCAARVGDHARAVELFAASLDCYREAGYERGVLMAINNVAAAHIETGEPEAALPLLREAAHIARDLVELDLLLLTARNEAEACLKLGRLDEAESRIGIALGHFSSAGAESRRAECLVILGDVLRAHRMPQQDDAATRCYERAAEIAESAGAAHVAARARASLGAAA</sequence>
<dbReference type="SMART" id="SM00028">
    <property type="entry name" value="TPR"/>
    <property type="match status" value="4"/>
</dbReference>
<keyword evidence="2" id="KW-1185">Reference proteome</keyword>
<dbReference type="Gene3D" id="1.25.40.10">
    <property type="entry name" value="Tetratricopeptide repeat domain"/>
    <property type="match status" value="1"/>
</dbReference>
<dbReference type="InterPro" id="IPR019734">
    <property type="entry name" value="TPR_rpt"/>
</dbReference>
<protein>
    <submittedName>
        <fullName evidence="1">Tetratricopeptide TPR_2 repeat-containing protein</fullName>
    </submittedName>
</protein>
<name>W0RCX8_9BACT</name>
<evidence type="ECO:0000313" key="2">
    <source>
        <dbReference type="Proteomes" id="UP000019151"/>
    </source>
</evidence>
<dbReference type="STRING" id="861299.J421_1119"/>
<dbReference type="AlphaFoldDB" id="W0RCX8"/>
<proteinExistence type="predicted"/>
<dbReference type="RefSeq" id="WP_025410181.1">
    <property type="nucleotide sequence ID" value="NZ_CP007128.1"/>
</dbReference>
<dbReference type="EMBL" id="CP007128">
    <property type="protein sequence ID" value="AHG88656.1"/>
    <property type="molecule type" value="Genomic_DNA"/>
</dbReference>
<dbReference type="InterPro" id="IPR011990">
    <property type="entry name" value="TPR-like_helical_dom_sf"/>
</dbReference>
<dbReference type="Pfam" id="PF13424">
    <property type="entry name" value="TPR_12"/>
    <property type="match status" value="1"/>
</dbReference>
<dbReference type="PANTHER" id="PTHR10098">
    <property type="entry name" value="RAPSYN-RELATED"/>
    <property type="match status" value="1"/>
</dbReference>